<organism evidence="1 2">
    <name type="scientific">Kribbella voronezhensis</name>
    <dbReference type="NCBI Taxonomy" id="2512212"/>
    <lineage>
        <taxon>Bacteria</taxon>
        <taxon>Bacillati</taxon>
        <taxon>Actinomycetota</taxon>
        <taxon>Actinomycetes</taxon>
        <taxon>Propionibacteriales</taxon>
        <taxon>Kribbellaceae</taxon>
        <taxon>Kribbella</taxon>
    </lineage>
</organism>
<protein>
    <recommendedName>
        <fullName evidence="3">Tetratricopeptide repeat protein</fullName>
    </recommendedName>
</protein>
<dbReference type="EMBL" id="SOCE01000001">
    <property type="protein sequence ID" value="TDU89463.1"/>
    <property type="molecule type" value="Genomic_DNA"/>
</dbReference>
<dbReference type="Proteomes" id="UP000295151">
    <property type="component" value="Unassembled WGS sequence"/>
</dbReference>
<dbReference type="Gene3D" id="1.25.40.10">
    <property type="entry name" value="Tetratricopeptide repeat domain"/>
    <property type="match status" value="1"/>
</dbReference>
<dbReference type="SUPFAM" id="SSF48452">
    <property type="entry name" value="TPR-like"/>
    <property type="match status" value="1"/>
</dbReference>
<dbReference type="AlphaFoldDB" id="A0A4V3FKA6"/>
<comment type="caution">
    <text evidence="1">The sequence shown here is derived from an EMBL/GenBank/DDBJ whole genome shotgun (WGS) entry which is preliminary data.</text>
</comment>
<gene>
    <name evidence="1" type="ORF">EV138_3031</name>
</gene>
<reference evidence="1 2" key="1">
    <citation type="submission" date="2019-03" db="EMBL/GenBank/DDBJ databases">
        <title>Genomic Encyclopedia of Type Strains, Phase III (KMG-III): the genomes of soil and plant-associated and newly described type strains.</title>
        <authorList>
            <person name="Whitman W."/>
        </authorList>
    </citation>
    <scope>NUCLEOTIDE SEQUENCE [LARGE SCALE GENOMIC DNA]</scope>
    <source>
        <strain evidence="1 2">VKM Ac-2575</strain>
    </source>
</reference>
<proteinExistence type="predicted"/>
<evidence type="ECO:0008006" key="3">
    <source>
        <dbReference type="Google" id="ProtNLM"/>
    </source>
</evidence>
<accession>A0A4V3FKA6</accession>
<evidence type="ECO:0000313" key="2">
    <source>
        <dbReference type="Proteomes" id="UP000295151"/>
    </source>
</evidence>
<dbReference type="InterPro" id="IPR011990">
    <property type="entry name" value="TPR-like_helical_dom_sf"/>
</dbReference>
<evidence type="ECO:0000313" key="1">
    <source>
        <dbReference type="EMBL" id="TDU89463.1"/>
    </source>
</evidence>
<keyword evidence="2" id="KW-1185">Reference proteome</keyword>
<name>A0A4V3FKA6_9ACTN</name>
<sequence>MGDNRRVTDQVEPGPDIAGRQYVDELFRRGRQHEMRHEVVPARRLFGEVLAAATAAGLLELVRKAHAFLGIVSLKENNLEAARPHLETALSMALAAGDTSLEAYTRQEFGFLLLGEGEPAAAHSEFLRVLGLAPSVGIVNLTGNGLSGMGVSLLALGRTADAVPFLLGALGIRTEIGDLEQQHVDLVHLAHAALLLDNEPVAAGVAGLLAGSPETKSGMYAHDRRTLDTVLSAVGADSPAAGFDEARSLVSRLAHSA</sequence>